<evidence type="ECO:0000313" key="2">
    <source>
        <dbReference type="EMBL" id="MBE3636670.1"/>
    </source>
</evidence>
<organism evidence="2 3">
    <name type="scientific">Mangrovicoccus algicola</name>
    <dbReference type="NCBI Taxonomy" id="2771008"/>
    <lineage>
        <taxon>Bacteria</taxon>
        <taxon>Pseudomonadati</taxon>
        <taxon>Pseudomonadota</taxon>
        <taxon>Alphaproteobacteria</taxon>
        <taxon>Rhodobacterales</taxon>
        <taxon>Paracoccaceae</taxon>
        <taxon>Mangrovicoccus</taxon>
    </lineage>
</organism>
<sequence length="70" mass="7475">MQQDWMLDVLADLKSFAQQNGMFALAEHLDDSLMVAAGELAAHWGRDAGSGSRRRGCASDRQVAGGRSPG</sequence>
<dbReference type="AlphaFoldDB" id="A0A8J6YSG3"/>
<keyword evidence="3" id="KW-1185">Reference proteome</keyword>
<evidence type="ECO:0000313" key="3">
    <source>
        <dbReference type="Proteomes" id="UP000609121"/>
    </source>
</evidence>
<dbReference type="EMBL" id="JACVXA010000001">
    <property type="protein sequence ID" value="MBE3636670.1"/>
    <property type="molecule type" value="Genomic_DNA"/>
</dbReference>
<name>A0A8J6YSG3_9RHOB</name>
<feature type="region of interest" description="Disordered" evidence="1">
    <location>
        <begin position="47"/>
        <end position="70"/>
    </location>
</feature>
<evidence type="ECO:0000256" key="1">
    <source>
        <dbReference type="SAM" id="MobiDB-lite"/>
    </source>
</evidence>
<gene>
    <name evidence="2" type="ORF">ICN82_00460</name>
</gene>
<dbReference type="RefSeq" id="WP_193178853.1">
    <property type="nucleotide sequence ID" value="NZ_JACVXA010000001.1"/>
</dbReference>
<reference evidence="2" key="1">
    <citation type="submission" date="2020-09" db="EMBL/GenBank/DDBJ databases">
        <title>A novel bacterium of genus Mangrovicoccus, isolated from South China Sea.</title>
        <authorList>
            <person name="Huang H."/>
            <person name="Mo K."/>
            <person name="Hu Y."/>
        </authorList>
    </citation>
    <scope>NUCLEOTIDE SEQUENCE</scope>
    <source>
        <strain evidence="2">HB182678</strain>
    </source>
</reference>
<accession>A0A8J6YSG3</accession>
<comment type="caution">
    <text evidence="2">The sequence shown here is derived from an EMBL/GenBank/DDBJ whole genome shotgun (WGS) entry which is preliminary data.</text>
</comment>
<proteinExistence type="predicted"/>
<protein>
    <submittedName>
        <fullName evidence="2">Uncharacterized protein</fullName>
    </submittedName>
</protein>
<dbReference type="Proteomes" id="UP000609121">
    <property type="component" value="Unassembled WGS sequence"/>
</dbReference>